<proteinExistence type="predicted"/>
<dbReference type="Gene3D" id="3.40.50.720">
    <property type="entry name" value="NAD(P)-binding Rossmann-like Domain"/>
    <property type="match status" value="1"/>
</dbReference>
<dbReference type="Pfam" id="PF22725">
    <property type="entry name" value="GFO_IDH_MocA_C3"/>
    <property type="match status" value="1"/>
</dbReference>
<dbReference type="InterPro" id="IPR000683">
    <property type="entry name" value="Gfo/Idh/MocA-like_OxRdtase_N"/>
</dbReference>
<dbReference type="SUPFAM" id="SSF51735">
    <property type="entry name" value="NAD(P)-binding Rossmann-fold domains"/>
    <property type="match status" value="1"/>
</dbReference>
<dbReference type="InterPro" id="IPR051450">
    <property type="entry name" value="Gfo/Idh/MocA_Oxidoreductases"/>
</dbReference>
<evidence type="ECO:0000313" key="3">
    <source>
        <dbReference type="EMBL" id="PRX42677.1"/>
    </source>
</evidence>
<dbReference type="InterPro" id="IPR055170">
    <property type="entry name" value="GFO_IDH_MocA-like_dom"/>
</dbReference>
<evidence type="ECO:0000259" key="1">
    <source>
        <dbReference type="Pfam" id="PF01408"/>
    </source>
</evidence>
<dbReference type="EMBL" id="PVNE01000001">
    <property type="protein sequence ID" value="PRX42677.1"/>
    <property type="molecule type" value="Genomic_DNA"/>
</dbReference>
<dbReference type="AlphaFoldDB" id="A0A2T0LJM2"/>
<keyword evidence="4" id="KW-1185">Reference proteome</keyword>
<dbReference type="Pfam" id="PF01408">
    <property type="entry name" value="GFO_IDH_MocA"/>
    <property type="match status" value="1"/>
</dbReference>
<dbReference type="PANTHER" id="PTHR43377">
    <property type="entry name" value="BILIVERDIN REDUCTASE A"/>
    <property type="match status" value="1"/>
</dbReference>
<dbReference type="Gene3D" id="3.30.360.10">
    <property type="entry name" value="Dihydrodipicolinate Reductase, domain 2"/>
    <property type="match status" value="1"/>
</dbReference>
<reference evidence="3 4" key="1">
    <citation type="submission" date="2018-03" db="EMBL/GenBank/DDBJ databases">
        <title>Genomic Encyclopedia of Archaeal and Bacterial Type Strains, Phase II (KMG-II): from individual species to whole genera.</title>
        <authorList>
            <person name="Goeker M."/>
        </authorList>
    </citation>
    <scope>NUCLEOTIDE SEQUENCE [LARGE SCALE GENOMIC DNA]</scope>
    <source>
        <strain evidence="3 4">DSM 44946</strain>
    </source>
</reference>
<dbReference type="Proteomes" id="UP000237797">
    <property type="component" value="Unassembled WGS sequence"/>
</dbReference>
<gene>
    <name evidence="3" type="ORF">CLV97_101166</name>
</gene>
<name>A0A2T0LJM2_9BACL</name>
<evidence type="ECO:0000259" key="2">
    <source>
        <dbReference type="Pfam" id="PF22725"/>
    </source>
</evidence>
<dbReference type="GO" id="GO:0000166">
    <property type="term" value="F:nucleotide binding"/>
    <property type="evidence" value="ECO:0007669"/>
    <property type="project" value="InterPro"/>
</dbReference>
<dbReference type="InterPro" id="IPR036291">
    <property type="entry name" value="NAD(P)-bd_dom_sf"/>
</dbReference>
<dbReference type="PANTHER" id="PTHR43377:SF1">
    <property type="entry name" value="BILIVERDIN REDUCTASE A"/>
    <property type="match status" value="1"/>
</dbReference>
<dbReference type="SUPFAM" id="SSF55347">
    <property type="entry name" value="Glyceraldehyde-3-phosphate dehydrogenase-like, C-terminal domain"/>
    <property type="match status" value="1"/>
</dbReference>
<comment type="caution">
    <text evidence="3">The sequence shown here is derived from an EMBL/GenBank/DDBJ whole genome shotgun (WGS) entry which is preliminary data.</text>
</comment>
<accession>A0A2T0LJM2</accession>
<organism evidence="3 4">
    <name type="scientific">Planifilum fimeticola</name>
    <dbReference type="NCBI Taxonomy" id="201975"/>
    <lineage>
        <taxon>Bacteria</taxon>
        <taxon>Bacillati</taxon>
        <taxon>Bacillota</taxon>
        <taxon>Bacilli</taxon>
        <taxon>Bacillales</taxon>
        <taxon>Thermoactinomycetaceae</taxon>
        <taxon>Planifilum</taxon>
    </lineage>
</organism>
<evidence type="ECO:0000313" key="4">
    <source>
        <dbReference type="Proteomes" id="UP000237797"/>
    </source>
</evidence>
<feature type="domain" description="Gfo/Idh/MocA-like oxidoreductase N-terminal" evidence="1">
    <location>
        <begin position="15"/>
        <end position="132"/>
    </location>
</feature>
<feature type="domain" description="GFO/IDH/MocA-like oxidoreductase" evidence="2">
    <location>
        <begin position="143"/>
        <end position="280"/>
    </location>
</feature>
<sequence>MTDMEWSEIMREKWRFGIVGAGGISELHLNTLEKEPRAEVVAISDVAVEKARERAERHGIPHVYKDFGDLIRREDVDAVIVCVPNDLHAPVAIDALRAGKHVLCEKPMAINGDLARKMAEVAKETNRVLMIGQNNRFHSETLLLKELIEKGKLGQIYHAKTGWIRRNGIPGWGSWFTSMERAGGGPLIDIGVHMLDLTLWLMGFPKPLAVFGQTYGVFGPRKKGLSGYGSIDERGVFDVEDLAVAMIRFEGGVTLTLDVSWAAYVERDRVFVNLFGSEGGAAVDLHDRKITLFHEEGNTPVDSVLRPARRDDRLHLLKNFIDSMEGTASPICTPEHGVYIHRILDAIYRSSRTGELVELD</sequence>
<protein>
    <submittedName>
        <fullName evidence="3">Putative dehydrogenase</fullName>
    </submittedName>
</protein>